<keyword evidence="2 4" id="KW-0648">Protein biosynthesis</keyword>
<dbReference type="PIRSF" id="PIRSF006181">
    <property type="entry name" value="EbsC_YbaK"/>
    <property type="match status" value="1"/>
</dbReference>
<evidence type="ECO:0000256" key="1">
    <source>
        <dbReference type="ARBA" id="ARBA00009798"/>
    </source>
</evidence>
<accession>A0ABX7BJC0</accession>
<dbReference type="RefSeq" id="WP_201083415.1">
    <property type="nucleotide sequence ID" value="NZ_CP067422.1"/>
</dbReference>
<evidence type="ECO:0000313" key="6">
    <source>
        <dbReference type="EMBL" id="QQP93676.1"/>
    </source>
</evidence>
<name>A0ABX7BJC0_9PROT</name>
<dbReference type="InterPro" id="IPR036754">
    <property type="entry name" value="YbaK/aa-tRNA-synt-asso_dom_sf"/>
</dbReference>
<dbReference type="PANTHER" id="PTHR30411:SF0">
    <property type="entry name" value="CYS-TRNA(PRO)_CYS-TRNA(CYS) DEACYLASE YBAK"/>
    <property type="match status" value="1"/>
</dbReference>
<gene>
    <name evidence="6" type="primary">ybaK</name>
    <name evidence="6" type="ORF">IGS68_32195</name>
</gene>
<dbReference type="Pfam" id="PF04073">
    <property type="entry name" value="tRNA_edit"/>
    <property type="match status" value="1"/>
</dbReference>
<dbReference type="InterPro" id="IPR007214">
    <property type="entry name" value="YbaK/aa-tRNA-synth-assoc-dom"/>
</dbReference>
<evidence type="ECO:0000256" key="3">
    <source>
        <dbReference type="ARBA" id="ARBA00023239"/>
    </source>
</evidence>
<geneLocation type="plasmid" evidence="6 7">
    <name>pTT6-2</name>
</geneLocation>
<dbReference type="EC" id="4.2.-.-" evidence="4"/>
<dbReference type="Gene3D" id="3.90.960.10">
    <property type="entry name" value="YbaK/aminoacyl-tRNA synthetase-associated domain"/>
    <property type="match status" value="1"/>
</dbReference>
<evidence type="ECO:0000259" key="5">
    <source>
        <dbReference type="Pfam" id="PF04073"/>
    </source>
</evidence>
<organism evidence="6 7">
    <name type="scientific">Skermanella cutis</name>
    <dbReference type="NCBI Taxonomy" id="2775420"/>
    <lineage>
        <taxon>Bacteria</taxon>
        <taxon>Pseudomonadati</taxon>
        <taxon>Pseudomonadota</taxon>
        <taxon>Alphaproteobacteria</taxon>
        <taxon>Rhodospirillales</taxon>
        <taxon>Azospirillaceae</taxon>
        <taxon>Skermanella</taxon>
    </lineage>
</organism>
<reference evidence="6" key="1">
    <citation type="submission" date="2021-02" db="EMBL/GenBank/DDBJ databases">
        <title>Skermanella TT6 skin isolate.</title>
        <authorList>
            <person name="Lee K."/>
            <person name="Ganzorig M."/>
        </authorList>
    </citation>
    <scope>NUCLEOTIDE SEQUENCE</scope>
    <source>
        <strain evidence="6">TT6</strain>
    </source>
</reference>
<keyword evidence="7" id="KW-1185">Reference proteome</keyword>
<dbReference type="SUPFAM" id="SSF55826">
    <property type="entry name" value="YbaK/ProRS associated domain"/>
    <property type="match status" value="1"/>
</dbReference>
<dbReference type="CDD" id="cd00002">
    <property type="entry name" value="YbaK_deacylase"/>
    <property type="match status" value="1"/>
</dbReference>
<protein>
    <recommendedName>
        <fullName evidence="4">Cys-tRNA(Pro)/Cys-tRNA(Cys) deacylase</fullName>
        <ecNumber evidence="4">4.2.-.-</ecNumber>
    </recommendedName>
</protein>
<dbReference type="NCBIfam" id="TIGR00011">
    <property type="entry name" value="YbaK_EbsC"/>
    <property type="match status" value="1"/>
</dbReference>
<keyword evidence="6" id="KW-0614">Plasmid</keyword>
<proteinExistence type="inferred from homology"/>
<evidence type="ECO:0000256" key="2">
    <source>
        <dbReference type="ARBA" id="ARBA00022917"/>
    </source>
</evidence>
<dbReference type="InterPro" id="IPR004369">
    <property type="entry name" value="Prolyl-tRNA_editing_YbaK/EbsC"/>
</dbReference>
<comment type="similarity">
    <text evidence="1 4">Belongs to the prolyl-tRNA editing family. YbaK/EbsC subfamily.</text>
</comment>
<dbReference type="EMBL" id="CP067422">
    <property type="protein sequence ID" value="QQP93676.1"/>
    <property type="molecule type" value="Genomic_DNA"/>
</dbReference>
<dbReference type="Proteomes" id="UP000595197">
    <property type="component" value="Plasmid pTT6-2"/>
</dbReference>
<sequence length="164" mass="16962">MSRRTPATMALEKAKKPFELLRYDYDPEAPSIGLQAAQALGLAPSAVFKTLMVVAGDEPCVAIIPSDQELSLKAIAAAAGRKSAAMMRPADAERISGYHVGGISPLGQKKRLRCFLDASAADLPFLVVNGGQRGLQIKLAPADLVAATSAVVAALAAGSFGLNS</sequence>
<evidence type="ECO:0000256" key="4">
    <source>
        <dbReference type="PIRNR" id="PIRNR006181"/>
    </source>
</evidence>
<keyword evidence="3 4" id="KW-0456">Lyase</keyword>
<feature type="domain" description="YbaK/aminoacyl-tRNA synthetase-associated" evidence="5">
    <location>
        <begin position="31"/>
        <end position="145"/>
    </location>
</feature>
<evidence type="ECO:0000313" key="7">
    <source>
        <dbReference type="Proteomes" id="UP000595197"/>
    </source>
</evidence>
<dbReference type="PANTHER" id="PTHR30411">
    <property type="entry name" value="CYTOPLASMIC PROTEIN"/>
    <property type="match status" value="1"/>
</dbReference>